<name>A0A075FIM3_9EURY</name>
<proteinExistence type="predicted"/>
<accession>A0A075FIM3</accession>
<sequence length="127" mass="14211">MTDEFLQSEESQQFFGLIQMLQRSALVALGKMPDHEGNHSVNVAEAKAAIDLIAVIQKRTEGNIDEMETNLLRGIVTEMRMLFVQAPKDISTKEAEEKDAEELKKTFTEPSEAPAEVLTDEAKSEEE</sequence>
<protein>
    <recommendedName>
        <fullName evidence="3">DUF1844 domain-containing protein</fullName>
    </recommendedName>
</protein>
<evidence type="ECO:0008006" key="3">
    <source>
        <dbReference type="Google" id="ProtNLM"/>
    </source>
</evidence>
<dbReference type="InterPro" id="IPR014995">
    <property type="entry name" value="DUF1844"/>
</dbReference>
<evidence type="ECO:0000313" key="2">
    <source>
        <dbReference type="EMBL" id="AIE91300.1"/>
    </source>
</evidence>
<feature type="region of interest" description="Disordered" evidence="1">
    <location>
        <begin position="89"/>
        <end position="127"/>
    </location>
</feature>
<organism evidence="2">
    <name type="scientific">uncultured marine group II/III euryarchaeote AD1000_114_C07</name>
    <dbReference type="NCBI Taxonomy" id="1457719"/>
    <lineage>
        <taxon>Archaea</taxon>
        <taxon>Methanobacteriati</taxon>
        <taxon>Methanobacteriota</taxon>
        <taxon>environmental samples</taxon>
    </lineage>
</organism>
<dbReference type="Pfam" id="PF08899">
    <property type="entry name" value="DUF1844"/>
    <property type="match status" value="1"/>
</dbReference>
<dbReference type="AlphaFoldDB" id="A0A075FIM3"/>
<evidence type="ECO:0000256" key="1">
    <source>
        <dbReference type="SAM" id="MobiDB-lite"/>
    </source>
</evidence>
<dbReference type="EMBL" id="KF900333">
    <property type="protein sequence ID" value="AIE91300.1"/>
    <property type="molecule type" value="Genomic_DNA"/>
</dbReference>
<feature type="compositionally biased region" description="Basic and acidic residues" evidence="1">
    <location>
        <begin position="90"/>
        <end position="107"/>
    </location>
</feature>
<reference evidence="2" key="1">
    <citation type="journal article" date="2014" name="Genome Biol. Evol.">
        <title>Pangenome evidence for extensive interdomain horizontal transfer affecting lineage core and shell genes in uncultured planktonic thaumarchaeota and euryarchaeota.</title>
        <authorList>
            <person name="Deschamps P."/>
            <person name="Zivanovic Y."/>
            <person name="Moreira D."/>
            <person name="Rodriguez-Valera F."/>
            <person name="Lopez-Garcia P."/>
        </authorList>
    </citation>
    <scope>NUCLEOTIDE SEQUENCE</scope>
</reference>